<dbReference type="PROSITE" id="PS50868">
    <property type="entry name" value="POST_SET"/>
    <property type="match status" value="1"/>
</dbReference>
<dbReference type="InterPro" id="IPR001214">
    <property type="entry name" value="SET_dom"/>
</dbReference>
<keyword evidence="9" id="KW-0862">Zinc</keyword>
<dbReference type="InterPro" id="IPR011124">
    <property type="entry name" value="Znf_CW"/>
</dbReference>
<dbReference type="PROSITE" id="PS51050">
    <property type="entry name" value="ZF_CW"/>
    <property type="match status" value="1"/>
</dbReference>
<dbReference type="GO" id="GO:0032259">
    <property type="term" value="P:methylation"/>
    <property type="evidence" value="ECO:0007669"/>
    <property type="project" value="UniProtKB-KW"/>
</dbReference>
<evidence type="ECO:0000256" key="3">
    <source>
        <dbReference type="ARBA" id="ARBA00022454"/>
    </source>
</evidence>
<keyword evidence="4" id="KW-0489">Methyltransferase</keyword>
<dbReference type="InterPro" id="IPR006560">
    <property type="entry name" value="AWS_dom"/>
</dbReference>
<dbReference type="SMART" id="SM00317">
    <property type="entry name" value="SET"/>
    <property type="match status" value="1"/>
</dbReference>
<protein>
    <recommendedName>
        <fullName evidence="18">Histone-lysine N-methyltransferase ASHH2</fullName>
    </recommendedName>
</protein>
<feature type="compositionally biased region" description="Basic and acidic residues" evidence="11">
    <location>
        <begin position="77"/>
        <end position="89"/>
    </location>
</feature>
<evidence type="ECO:0000259" key="13">
    <source>
        <dbReference type="PROSITE" id="PS50868"/>
    </source>
</evidence>
<feature type="compositionally biased region" description="Polar residues" evidence="11">
    <location>
        <begin position="156"/>
        <end position="181"/>
    </location>
</feature>
<evidence type="ECO:0000256" key="1">
    <source>
        <dbReference type="ARBA" id="ARBA00004123"/>
    </source>
</evidence>
<evidence type="ECO:0000313" key="16">
    <source>
        <dbReference type="EMBL" id="KAL3840048.1"/>
    </source>
</evidence>
<dbReference type="Pfam" id="PF17907">
    <property type="entry name" value="AWS"/>
    <property type="match status" value="1"/>
</dbReference>
<dbReference type="GO" id="GO:0008168">
    <property type="term" value="F:methyltransferase activity"/>
    <property type="evidence" value="ECO:0007669"/>
    <property type="project" value="UniProtKB-KW"/>
</dbReference>
<keyword evidence="10" id="KW-0539">Nucleus</keyword>
<feature type="region of interest" description="Disordered" evidence="11">
    <location>
        <begin position="150"/>
        <end position="181"/>
    </location>
</feature>
<name>A0ABD3TVL9_9LAMI</name>
<dbReference type="SMART" id="SM00508">
    <property type="entry name" value="PostSET"/>
    <property type="match status" value="1"/>
</dbReference>
<dbReference type="InterPro" id="IPR044437">
    <property type="entry name" value="SETD2/Set2_SET"/>
</dbReference>
<dbReference type="GO" id="GO:0005634">
    <property type="term" value="C:nucleus"/>
    <property type="evidence" value="ECO:0007669"/>
    <property type="project" value="UniProtKB-SubCell"/>
</dbReference>
<dbReference type="SMART" id="SM00570">
    <property type="entry name" value="AWS"/>
    <property type="match status" value="1"/>
</dbReference>
<feature type="domain" description="SET" evidence="12">
    <location>
        <begin position="801"/>
        <end position="926"/>
    </location>
</feature>
<reference evidence="16 17" key="1">
    <citation type="submission" date="2024-12" db="EMBL/GenBank/DDBJ databases">
        <title>The unique morphological basis and parallel evolutionary history of personate flowers in Penstemon.</title>
        <authorList>
            <person name="Depatie T.H."/>
            <person name="Wessinger C.A."/>
        </authorList>
    </citation>
    <scope>NUCLEOTIDE SEQUENCE [LARGE SCALE GENOMIC DNA]</scope>
    <source>
        <strain evidence="16">WTNN_2</strain>
        <tissue evidence="16">Leaf</tissue>
    </source>
</reference>
<feature type="compositionally biased region" description="Basic residues" evidence="11">
    <location>
        <begin position="565"/>
        <end position="575"/>
    </location>
</feature>
<evidence type="ECO:0000256" key="2">
    <source>
        <dbReference type="ARBA" id="ARBA00004286"/>
    </source>
</evidence>
<evidence type="ECO:0000259" key="15">
    <source>
        <dbReference type="PROSITE" id="PS51215"/>
    </source>
</evidence>
<keyword evidence="17" id="KW-1185">Reference proteome</keyword>
<dbReference type="EMBL" id="JBJXBP010000003">
    <property type="protein sequence ID" value="KAL3840048.1"/>
    <property type="molecule type" value="Genomic_DNA"/>
</dbReference>
<feature type="compositionally biased region" description="Polar residues" evidence="11">
    <location>
        <begin position="1447"/>
        <end position="1456"/>
    </location>
</feature>
<feature type="domain" description="CW-type" evidence="14">
    <location>
        <begin position="646"/>
        <end position="700"/>
    </location>
</feature>
<feature type="region of interest" description="Disordered" evidence="11">
    <location>
        <begin position="77"/>
        <end position="136"/>
    </location>
</feature>
<evidence type="ECO:0000256" key="9">
    <source>
        <dbReference type="ARBA" id="ARBA00022833"/>
    </source>
</evidence>
<keyword evidence="3" id="KW-0158">Chromosome</keyword>
<dbReference type="PANTHER" id="PTHR22884">
    <property type="entry name" value="SET DOMAIN PROTEINS"/>
    <property type="match status" value="1"/>
</dbReference>
<dbReference type="PROSITE" id="PS50280">
    <property type="entry name" value="SET"/>
    <property type="match status" value="1"/>
</dbReference>
<dbReference type="Pfam" id="PF07496">
    <property type="entry name" value="zf-CW"/>
    <property type="match status" value="1"/>
</dbReference>
<evidence type="ECO:0000256" key="4">
    <source>
        <dbReference type="ARBA" id="ARBA00022603"/>
    </source>
</evidence>
<evidence type="ECO:0000256" key="5">
    <source>
        <dbReference type="ARBA" id="ARBA00022679"/>
    </source>
</evidence>
<accession>A0ABD3TVL9</accession>
<evidence type="ECO:0008006" key="18">
    <source>
        <dbReference type="Google" id="ProtNLM"/>
    </source>
</evidence>
<dbReference type="GO" id="GO:0008270">
    <property type="term" value="F:zinc ion binding"/>
    <property type="evidence" value="ECO:0007669"/>
    <property type="project" value="UniProtKB-KW"/>
</dbReference>
<feature type="region of interest" description="Disordered" evidence="11">
    <location>
        <begin position="1433"/>
        <end position="1456"/>
    </location>
</feature>
<dbReference type="Proteomes" id="UP001634393">
    <property type="component" value="Unassembled WGS sequence"/>
</dbReference>
<evidence type="ECO:0000256" key="10">
    <source>
        <dbReference type="ARBA" id="ARBA00023242"/>
    </source>
</evidence>
<gene>
    <name evidence="16" type="ORF">ACJIZ3_024639</name>
</gene>
<dbReference type="GO" id="GO:0005694">
    <property type="term" value="C:chromosome"/>
    <property type="evidence" value="ECO:0007669"/>
    <property type="project" value="UniProtKB-SubCell"/>
</dbReference>
<evidence type="ECO:0000256" key="11">
    <source>
        <dbReference type="SAM" id="MobiDB-lite"/>
    </source>
</evidence>
<comment type="subcellular location">
    <subcellularLocation>
        <location evidence="2">Chromosome</location>
    </subcellularLocation>
    <subcellularLocation>
        <location evidence="1">Nucleus</location>
    </subcellularLocation>
</comment>
<feature type="domain" description="Post-SET" evidence="13">
    <location>
        <begin position="934"/>
        <end position="950"/>
    </location>
</feature>
<proteinExistence type="predicted"/>
<keyword evidence="6" id="KW-0949">S-adenosyl-L-methionine</keyword>
<evidence type="ECO:0000256" key="8">
    <source>
        <dbReference type="ARBA" id="ARBA00022771"/>
    </source>
</evidence>
<dbReference type="Gene3D" id="2.170.270.10">
    <property type="entry name" value="SET domain"/>
    <property type="match status" value="1"/>
</dbReference>
<dbReference type="PROSITE" id="PS51215">
    <property type="entry name" value="AWS"/>
    <property type="match status" value="1"/>
</dbReference>
<evidence type="ECO:0000256" key="7">
    <source>
        <dbReference type="ARBA" id="ARBA00022723"/>
    </source>
</evidence>
<feature type="compositionally biased region" description="Polar residues" evidence="11">
    <location>
        <begin position="110"/>
        <end position="128"/>
    </location>
</feature>
<dbReference type="CDD" id="cd19172">
    <property type="entry name" value="SET_SETD2"/>
    <property type="match status" value="1"/>
</dbReference>
<evidence type="ECO:0000256" key="6">
    <source>
        <dbReference type="ARBA" id="ARBA00022691"/>
    </source>
</evidence>
<dbReference type="InterPro" id="IPR050777">
    <property type="entry name" value="SET2_Histone-Lys_MeTrsfase"/>
</dbReference>
<evidence type="ECO:0000259" key="12">
    <source>
        <dbReference type="PROSITE" id="PS50280"/>
    </source>
</evidence>
<keyword evidence="7" id="KW-0479">Metal-binding</keyword>
<keyword evidence="5" id="KW-0808">Transferase</keyword>
<dbReference type="InterPro" id="IPR046341">
    <property type="entry name" value="SET_dom_sf"/>
</dbReference>
<feature type="region of interest" description="Disordered" evidence="11">
    <location>
        <begin position="549"/>
        <end position="575"/>
    </location>
</feature>
<dbReference type="FunFam" id="2.170.270.10:FF:000035">
    <property type="entry name" value="Histone-lysine N-methyltransferase"/>
    <property type="match status" value="1"/>
</dbReference>
<keyword evidence="8" id="KW-0863">Zinc-finger</keyword>
<evidence type="ECO:0000313" key="17">
    <source>
        <dbReference type="Proteomes" id="UP001634393"/>
    </source>
</evidence>
<dbReference type="Pfam" id="PF00856">
    <property type="entry name" value="SET"/>
    <property type="match status" value="1"/>
</dbReference>
<feature type="domain" description="AWS" evidence="15">
    <location>
        <begin position="757"/>
        <end position="807"/>
    </location>
</feature>
<dbReference type="Gene3D" id="3.30.40.100">
    <property type="match status" value="1"/>
</dbReference>
<comment type="caution">
    <text evidence="16">The sequence shown here is derived from an EMBL/GenBank/DDBJ whole genome shotgun (WGS) entry which is preliminary data.</text>
</comment>
<organism evidence="16 17">
    <name type="scientific">Penstemon smallii</name>
    <dbReference type="NCBI Taxonomy" id="265156"/>
    <lineage>
        <taxon>Eukaryota</taxon>
        <taxon>Viridiplantae</taxon>
        <taxon>Streptophyta</taxon>
        <taxon>Embryophyta</taxon>
        <taxon>Tracheophyta</taxon>
        <taxon>Spermatophyta</taxon>
        <taxon>Magnoliopsida</taxon>
        <taxon>eudicotyledons</taxon>
        <taxon>Gunneridae</taxon>
        <taxon>Pentapetalae</taxon>
        <taxon>asterids</taxon>
        <taxon>lamiids</taxon>
        <taxon>Lamiales</taxon>
        <taxon>Plantaginaceae</taxon>
        <taxon>Cheloneae</taxon>
        <taxon>Penstemon</taxon>
    </lineage>
</organism>
<dbReference type="InterPro" id="IPR003616">
    <property type="entry name" value="Post-SET_dom"/>
</dbReference>
<evidence type="ECO:0000259" key="14">
    <source>
        <dbReference type="PROSITE" id="PS51050"/>
    </source>
</evidence>
<sequence>MCTETSIGENVGEIKEEPSATDLGLVIGKFSVSPTPYKGSCLRADDSSTGMGASHVSVADFLLPDFDISLDMHSLQRDDEQRDTIKSDAFDPVGKDPFGQTPDGGKDTNKFNSSNTVSISEPSAQRNGESGVLGEINKTRKSKHLIVYKSSRRSAFKNTSNQDNESPKTSGNSRRITNKNSVVDLSSMRILRRRRSLFPKQARSSVWGSVGNILPYLEESFGLNLTLGNEKKHQKARAVKNNWNAIKDQKVQKSMGKSCTPAGHISLKIRIGNQAIGNITESSNGSRESIKFNYIKDEVGEEVLGDIVWPCDFSLEKTSSGNSAVISHIGDRGGVENPSFVTSSDHHQIISQVEGHNLGASTRNMCSDPGTSPDSEVINSVPDAPLLENCLENMQDSPVVSKPWASSLVDVSSFSLPQIKSKKGKKIEKLHQLGDSSEESKLAGAETTNHANLQAELGEDQKVGHVSYCTDASTITTAKPYCSDEVSRCLSRCSRVSDSGTATVSSIVSNGAEINPSSGLVCAETDSSKSQICETWIPCSNEEKLSQCSGEKGGSKSMPGVLGLPRKKDKASKKKRNIKKLGSKYEVEEVADAVDTNNVPRGVESHLEAGHQISSDPEETGTLNIDLSGPISSSHFSSCGEKDRFAQLRNAWVLCDECQKWRRIPATLADRIEETNCRWTCKDNTDGDFADCSIPQEKSNSEINEELEISDASCEEDSRDTFPTSKHNRPKVAQQSSWSLIKSNLFLHRSRKKQTIDEVMVCHCKPPSDGRRGCGSKCLNRMLNIECVRGTCPCGEFCSNQQFQKRKYARLKWIRCGKKGHGLQVLENISEGQFLIEYVGEVLDVPAYEARQREYALNGHKHFYFMTLNGSEVIDACAKGNLGRFINHSCDPNCRTEKWMVNGEVCVGLFAVRDIKKGEEVTFDYNYVRVFGAAAKKCVCGSPNCRGYIGGDPTNSEVIVQGDSDDEHSEPVMTCEDREMKSDWTDIMLNTLNDRDSEIGIQPPKITDRTKKRVNVVGHLESVAETHSSETLSQKVEGVNITSTCACVNTSIVAQIVQTMAPDEFEVDNSVDNDSANNTVGHLDVKKDTAESLNSPASVAFKVESEGDLAEMHSTSHLKDVSLLLDGIMNKEMSSVHHEYSSGQKSKANSLSFAPGLEMTTAISPSKSLPHEVECKRNLKYSTLGGKYEPAKSYSLAKTCRSSSSIKKGKLKSNDVNDKGIPDVDRLNVAAHKFKKQPEFPLNSQLETVEEKLNDLLDPEGGISKRKDASRGYLKLLFLTAASGNNGHGEAIQSNRDLSMILDVLLKTKSRTVLVDILNKNGLQMLHNIMKRYRTEFIKTPILRKLLKVLEYLAVREILTLGHITGGPPCPGVESFKDSILTLTEHADKQVHQIARNFRDRWIPRSLRKIFCLDRDNRRIEFHPRSNGSLSVPHEIWSDRGGKPSEAANSHETQSASVSCAIETSTIDHSASVSICGMNGKRTRKRKSRWDIPAEENLHSRIKTSLEGDGKPKTDEDFPPGFPSPFNGPTVPSNSYSTAIIHQEKDACIKHPFDIVSGDSQQRFIARMPVSYGLPSSVMKQFGVLQAETCTGYRIAPGVPFHSFPPLPPYACDKRNPPTSAARCGSFTEPAEKAEQGSDTCITQNAGRKHTRTWTMDQQETNFSVKNDWPDFQQGGGSSSLGRKYFRQQKLNHSKLAPPWVRMRNGWGHVCNNSIGNGANEYNRNSSNLEDVNWRGEF</sequence>
<dbReference type="SUPFAM" id="SSF82199">
    <property type="entry name" value="SET domain"/>
    <property type="match status" value="1"/>
</dbReference>